<comment type="caution">
    <text evidence="2">The sequence shown here is derived from an EMBL/GenBank/DDBJ whole genome shotgun (WGS) entry which is preliminary data.</text>
</comment>
<accession>A0A5B7EZ51</accession>
<dbReference type="AlphaFoldDB" id="A0A5B7EZ51"/>
<evidence type="ECO:0000313" key="2">
    <source>
        <dbReference type="EMBL" id="MPC38288.1"/>
    </source>
</evidence>
<name>A0A5B7EZ51_PORTR</name>
<proteinExistence type="predicted"/>
<organism evidence="2 3">
    <name type="scientific">Portunus trituberculatus</name>
    <name type="common">Swimming crab</name>
    <name type="synonym">Neptunus trituberculatus</name>
    <dbReference type="NCBI Taxonomy" id="210409"/>
    <lineage>
        <taxon>Eukaryota</taxon>
        <taxon>Metazoa</taxon>
        <taxon>Ecdysozoa</taxon>
        <taxon>Arthropoda</taxon>
        <taxon>Crustacea</taxon>
        <taxon>Multicrustacea</taxon>
        <taxon>Malacostraca</taxon>
        <taxon>Eumalacostraca</taxon>
        <taxon>Eucarida</taxon>
        <taxon>Decapoda</taxon>
        <taxon>Pleocyemata</taxon>
        <taxon>Brachyura</taxon>
        <taxon>Eubrachyura</taxon>
        <taxon>Portunoidea</taxon>
        <taxon>Portunidae</taxon>
        <taxon>Portuninae</taxon>
        <taxon>Portunus</taxon>
    </lineage>
</organism>
<feature type="region of interest" description="Disordered" evidence="1">
    <location>
        <begin position="17"/>
        <end position="56"/>
    </location>
</feature>
<keyword evidence="3" id="KW-1185">Reference proteome</keyword>
<dbReference type="Proteomes" id="UP000324222">
    <property type="component" value="Unassembled WGS sequence"/>
</dbReference>
<feature type="compositionally biased region" description="Basic and acidic residues" evidence="1">
    <location>
        <begin position="17"/>
        <end position="27"/>
    </location>
</feature>
<gene>
    <name evidence="2" type="ORF">E2C01_031795</name>
</gene>
<dbReference type="EMBL" id="VSRR010004031">
    <property type="protein sequence ID" value="MPC38288.1"/>
    <property type="molecule type" value="Genomic_DNA"/>
</dbReference>
<protein>
    <submittedName>
        <fullName evidence="2">Uncharacterized protein</fullName>
    </submittedName>
</protein>
<reference evidence="2 3" key="1">
    <citation type="submission" date="2019-05" db="EMBL/GenBank/DDBJ databases">
        <title>Another draft genome of Portunus trituberculatus and its Hox gene families provides insights of decapod evolution.</title>
        <authorList>
            <person name="Jeong J.-H."/>
            <person name="Song I."/>
            <person name="Kim S."/>
            <person name="Choi T."/>
            <person name="Kim D."/>
            <person name="Ryu S."/>
            <person name="Kim W."/>
        </authorList>
    </citation>
    <scope>NUCLEOTIDE SEQUENCE [LARGE SCALE GENOMIC DNA]</scope>
    <source>
        <tissue evidence="2">Muscle</tissue>
    </source>
</reference>
<evidence type="ECO:0000256" key="1">
    <source>
        <dbReference type="SAM" id="MobiDB-lite"/>
    </source>
</evidence>
<sequence length="69" mass="7286">MSVGEVFRRATLRHIALRDTDDPHDESSDVADSADVPQLISNSGNTGVGKTVGKELQGGSLLGHTRITV</sequence>
<evidence type="ECO:0000313" key="3">
    <source>
        <dbReference type="Proteomes" id="UP000324222"/>
    </source>
</evidence>